<evidence type="ECO:0000256" key="1">
    <source>
        <dbReference type="SAM" id="MobiDB-lite"/>
    </source>
</evidence>
<dbReference type="AlphaFoldDB" id="A0A6J4V0G8"/>
<sequence length="20" mass="1949">CGSRSIARPRIGGACATTAT</sequence>
<organism evidence="2">
    <name type="scientific">uncultured Thermomicrobiales bacterium</name>
    <dbReference type="NCBI Taxonomy" id="1645740"/>
    <lineage>
        <taxon>Bacteria</taxon>
        <taxon>Pseudomonadati</taxon>
        <taxon>Thermomicrobiota</taxon>
        <taxon>Thermomicrobia</taxon>
        <taxon>Thermomicrobiales</taxon>
        <taxon>environmental samples</taxon>
    </lineage>
</organism>
<dbReference type="EMBL" id="CADCWJ010000420">
    <property type="protein sequence ID" value="CAA9564990.1"/>
    <property type="molecule type" value="Genomic_DNA"/>
</dbReference>
<protein>
    <submittedName>
        <fullName evidence="2">Uncharacterized protein</fullName>
    </submittedName>
</protein>
<feature type="non-terminal residue" evidence="2">
    <location>
        <position position="1"/>
    </location>
</feature>
<gene>
    <name evidence="2" type="ORF">AVDCRST_MAG87-1875</name>
</gene>
<proteinExistence type="predicted"/>
<feature type="non-terminal residue" evidence="2">
    <location>
        <position position="20"/>
    </location>
</feature>
<name>A0A6J4V0G8_9BACT</name>
<reference evidence="2" key="1">
    <citation type="submission" date="2020-02" db="EMBL/GenBank/DDBJ databases">
        <authorList>
            <person name="Meier V. D."/>
        </authorList>
    </citation>
    <scope>NUCLEOTIDE SEQUENCE</scope>
    <source>
        <strain evidence="2">AVDCRST_MAG87</strain>
    </source>
</reference>
<feature type="region of interest" description="Disordered" evidence="1">
    <location>
        <begin position="1"/>
        <end position="20"/>
    </location>
</feature>
<evidence type="ECO:0000313" key="2">
    <source>
        <dbReference type="EMBL" id="CAA9564990.1"/>
    </source>
</evidence>
<accession>A0A6J4V0G8</accession>